<dbReference type="Gene3D" id="3.30.70.3290">
    <property type="match status" value="1"/>
</dbReference>
<dbReference type="GeneID" id="37058117"/>
<dbReference type="Gene3D" id="3.40.50.150">
    <property type="entry name" value="Vaccinia Virus protein VP39"/>
    <property type="match status" value="1"/>
</dbReference>
<dbReference type="InterPro" id="IPR014031">
    <property type="entry name" value="Ketoacyl_synth_C"/>
</dbReference>
<dbReference type="InterPro" id="IPR042104">
    <property type="entry name" value="PKS_dehydratase_sf"/>
</dbReference>
<dbReference type="InterPro" id="IPR036736">
    <property type="entry name" value="ACP-like_sf"/>
</dbReference>
<evidence type="ECO:0000256" key="8">
    <source>
        <dbReference type="PROSITE-ProRule" id="PRU01363"/>
    </source>
</evidence>
<dbReference type="SUPFAM" id="SSF52151">
    <property type="entry name" value="FabD/lysophospholipase-like"/>
    <property type="match status" value="1"/>
</dbReference>
<dbReference type="Gene3D" id="1.10.1200.10">
    <property type="entry name" value="ACP-like"/>
    <property type="match status" value="1"/>
</dbReference>
<dbReference type="PANTHER" id="PTHR43775">
    <property type="entry name" value="FATTY ACID SYNTHASE"/>
    <property type="match status" value="1"/>
</dbReference>
<dbReference type="GO" id="GO:0031177">
    <property type="term" value="F:phosphopantetheine binding"/>
    <property type="evidence" value="ECO:0007669"/>
    <property type="project" value="InterPro"/>
</dbReference>
<dbReference type="SUPFAM" id="SSF53901">
    <property type="entry name" value="Thiolase-like"/>
    <property type="match status" value="1"/>
</dbReference>
<dbReference type="InterPro" id="IPR013217">
    <property type="entry name" value="Methyltransf_12"/>
</dbReference>
<keyword evidence="1" id="KW-0596">Phosphopantetheine</keyword>
<evidence type="ECO:0000259" key="9">
    <source>
        <dbReference type="PROSITE" id="PS50075"/>
    </source>
</evidence>
<dbReference type="SUPFAM" id="SSF50129">
    <property type="entry name" value="GroES-like"/>
    <property type="match status" value="1"/>
</dbReference>
<feature type="domain" description="PKS/mFAS DH" evidence="11">
    <location>
        <begin position="968"/>
        <end position="1279"/>
    </location>
</feature>
<proteinExistence type="predicted"/>
<dbReference type="CDD" id="cd00833">
    <property type="entry name" value="PKS"/>
    <property type="match status" value="1"/>
</dbReference>
<reference evidence="12" key="1">
    <citation type="submission" date="2016-12" db="EMBL/GenBank/DDBJ databases">
        <title>The genomes of Aspergillus section Nigri reveals drivers in fungal speciation.</title>
        <authorList>
            <consortium name="DOE Joint Genome Institute"/>
            <person name="Vesth T.C."/>
            <person name="Nybo J."/>
            <person name="Theobald S."/>
            <person name="Brandl J."/>
            <person name="Frisvad J.C."/>
            <person name="Nielsen K.F."/>
            <person name="Lyhne E.K."/>
            <person name="Kogle M.E."/>
            <person name="Kuo A."/>
            <person name="Riley R."/>
            <person name="Clum A."/>
            <person name="Nolan M."/>
            <person name="Lipzen A."/>
            <person name="Salamov A."/>
            <person name="Henrissat B."/>
            <person name="Wiebenga A."/>
            <person name="De vries R.P."/>
            <person name="Grigoriev I.V."/>
            <person name="Mortensen U.H."/>
            <person name="Andersen M.R."/>
            <person name="Baker S.E."/>
        </authorList>
    </citation>
    <scope>NUCLEOTIDE SEQUENCE</scope>
    <source>
        <strain evidence="12">CBS 122712</strain>
    </source>
</reference>
<dbReference type="Pfam" id="PF23297">
    <property type="entry name" value="ACP_SdgA_C"/>
    <property type="match status" value="1"/>
</dbReference>
<dbReference type="InterPro" id="IPR016035">
    <property type="entry name" value="Acyl_Trfase/lysoPLipase"/>
</dbReference>
<evidence type="ECO:0000256" key="7">
    <source>
        <dbReference type="ARBA" id="ARBA00023315"/>
    </source>
</evidence>
<keyword evidence="3" id="KW-0808">Transferase</keyword>
<dbReference type="InterPro" id="IPR057326">
    <property type="entry name" value="KR_dom"/>
</dbReference>
<feature type="region of interest" description="N-terminal hotdog fold" evidence="8">
    <location>
        <begin position="968"/>
        <end position="1101"/>
    </location>
</feature>
<dbReference type="InterPro" id="IPR013968">
    <property type="entry name" value="PKS_KR"/>
</dbReference>
<dbReference type="InterPro" id="IPR001227">
    <property type="entry name" value="Ac_transferase_dom_sf"/>
</dbReference>
<dbReference type="OrthoDB" id="329835at2759"/>
<dbReference type="SUPFAM" id="SSF47336">
    <property type="entry name" value="ACP-like"/>
    <property type="match status" value="1"/>
</dbReference>
<dbReference type="InterPro" id="IPR029063">
    <property type="entry name" value="SAM-dependent_MTases_sf"/>
</dbReference>
<keyword evidence="7" id="KW-0012">Acyltransferase</keyword>
<dbReference type="Pfam" id="PF00698">
    <property type="entry name" value="Acyl_transf_1"/>
    <property type="match status" value="1"/>
</dbReference>
<dbReference type="InterPro" id="IPR036291">
    <property type="entry name" value="NAD(P)-bd_dom_sf"/>
</dbReference>
<evidence type="ECO:0000259" key="10">
    <source>
        <dbReference type="PROSITE" id="PS52004"/>
    </source>
</evidence>
<keyword evidence="5" id="KW-0560">Oxidoreductase</keyword>
<dbReference type="PROSITE" id="PS52019">
    <property type="entry name" value="PKS_MFAS_DH"/>
    <property type="match status" value="1"/>
</dbReference>
<dbReference type="Gene3D" id="3.10.129.110">
    <property type="entry name" value="Polyketide synthase dehydratase"/>
    <property type="match status" value="1"/>
</dbReference>
<dbReference type="PROSITE" id="PS52004">
    <property type="entry name" value="KS3_2"/>
    <property type="match status" value="1"/>
</dbReference>
<dbReference type="InterPro" id="IPR009081">
    <property type="entry name" value="PP-bd_ACP"/>
</dbReference>
<dbReference type="Pfam" id="PF23114">
    <property type="entry name" value="NAD-bd_HRPKS_sdrA"/>
    <property type="match status" value="1"/>
</dbReference>
<keyword evidence="13" id="KW-1185">Reference proteome</keyword>
<dbReference type="InterPro" id="IPR014030">
    <property type="entry name" value="Ketoacyl_synth_N"/>
</dbReference>
<dbReference type="InterPro" id="IPR018201">
    <property type="entry name" value="Ketoacyl_synth_AS"/>
</dbReference>
<dbReference type="SUPFAM" id="SSF55048">
    <property type="entry name" value="Probable ACP-binding domain of malonyl-CoA ACP transacylase"/>
    <property type="match status" value="1"/>
</dbReference>
<dbReference type="PROSITE" id="PS50075">
    <property type="entry name" value="CARRIER"/>
    <property type="match status" value="1"/>
</dbReference>
<dbReference type="InterPro" id="IPR049900">
    <property type="entry name" value="PKS_mFAS_DH"/>
</dbReference>
<dbReference type="Gene3D" id="3.40.366.10">
    <property type="entry name" value="Malonyl-Coenzyme A Acyl Carrier Protein, domain 2"/>
    <property type="match status" value="1"/>
</dbReference>
<dbReference type="Pfam" id="PF08659">
    <property type="entry name" value="KR"/>
    <property type="match status" value="1"/>
</dbReference>
<comment type="caution">
    <text evidence="12">The sequence shown here is derived from an EMBL/GenBank/DDBJ whole genome shotgun (WGS) entry which is preliminary data.</text>
</comment>
<protein>
    <submittedName>
        <fullName evidence="12">Polyketide synthase</fullName>
    </submittedName>
</protein>
<dbReference type="InterPro" id="IPR020843">
    <property type="entry name" value="ER"/>
</dbReference>
<accession>A0A317V2X0</accession>
<evidence type="ECO:0000259" key="11">
    <source>
        <dbReference type="PROSITE" id="PS52019"/>
    </source>
</evidence>
<organism evidence="12 13">
    <name type="scientific">Aspergillus eucalypticola (strain CBS 122712 / IBT 29274)</name>
    <dbReference type="NCBI Taxonomy" id="1448314"/>
    <lineage>
        <taxon>Eukaryota</taxon>
        <taxon>Fungi</taxon>
        <taxon>Dikarya</taxon>
        <taxon>Ascomycota</taxon>
        <taxon>Pezizomycotina</taxon>
        <taxon>Eurotiomycetes</taxon>
        <taxon>Eurotiomycetidae</taxon>
        <taxon>Eurotiales</taxon>
        <taxon>Aspergillaceae</taxon>
        <taxon>Aspergillus</taxon>
        <taxon>Aspergillus subgen. Circumdati</taxon>
    </lineage>
</organism>
<evidence type="ECO:0000313" key="13">
    <source>
        <dbReference type="Proteomes" id="UP000246171"/>
    </source>
</evidence>
<dbReference type="InterPro" id="IPR049551">
    <property type="entry name" value="PKS_DH_C"/>
</dbReference>
<dbReference type="InterPro" id="IPR032821">
    <property type="entry name" value="PKS_assoc"/>
</dbReference>
<sequence length="2577" mass="283825">MPLLQDTNPNHQGDSDNAAALAIVGFAFEFPQDATSSDAFWDMITKGRSASTDFPQDRMNIDAFYHPSKERPSTISVRGGNFIREHLGAFDAPFFSITPGEAACMDPQHRRMLETTYLALEDAGIPIENCSGTDTAVYTGCFTNDYLNLLQQEFESEHTHAAMGVAPSMLANRVSWFFNFKGTSMNLDSACSSSLVALHLAAQDLHAGNCSMALVGGANLVYHPNFMKIFSAFNFLSPDSRSWSFDRRANGYARGEGLVMLVVKRVADALRDGDCIRAVIRNTGSNQDGRTPGITQPSLQSQLELINHTYQQAGISMAPTRYFEAHGPGTPVGDPIEANAIGLAFKDHRTEEDPLYVGSIKANIGHLEGASGLAGLVKTILILEHGIIPPIAGFKSLNPRIDATRLHLEFPKAAVPWPSTGPRRACINSFGFGGTNATVILDDAYHYLERIDKCGFHRTRQFPPSNTELSTKGPGDGSGVTKIVSTLEIPRLLVWSAADKSSAAKLGAAYHDYVGRYPRDMADVAYTLAARRSKLSWRGFTITGLNDQTLENTTGPNLPVRARERARLAFIFTGQGAQYIGMGRELVTHPVFLDSVKLMDDDLRALGCPWSLRWLLEEAGSETPIDKPEFSQPVTTCLQIALVDLLGSLGVTPNIVLGHSSGEIAAAYAAGSLSRSAAVKVAYYRGLLSSQLASQNTNLSMMAVGISSSNAQPYLDRLHELEGISEVEIGCVNSPNGITLTGRVDQLTTLQQWFERDSVFARRLRVPTAYHSSAMEAIAEDYRLAMGDLARGPESTFIPMISSVTMDIVTPEMLSSPCYWVRNMTSTVRFEGALSRALVLAQNKANPRKQLGRKHPVDFGITHLLEVGPHKALQGPIAETIRASNLSEKPVYIPLLDRKQNAQLSLLKMAGQLFCAGYPIDILSVNGLEHIPRPLPPNLPVYPFNHERIYWREGRISRNFRFPEVPRHDLLGTRSLDWNPQVAQWRNIVRLKELPWLRDHTIDGQIIFPGTGMVVMAVEALRQLPWVDPDLASIEIKDAKFLHAIRFPEGKEELETQLTLNTAWPKESVGIAWSQFRLFVNEDGSYIECCRGLIRGSANHQAPIPEPPFTSGTSLQNWVTALSYACQSSENAYDNPTRRSVQYGPCFQNLKNMRLGSGGKAIAHIDLGTWKSGPCDKWSSQYAVHPVTMDGLAQLVVPALAYEFENLPTMVPVRAASIWINLLEPSMLNGRELLAAAQCSPRGNRGAEADIISTSSDGSQLVLYIEGLETTFIEGISTVQEPEKPRNLCTGLVWKADIDMLSNEQLLREICRGRPNEPYGTLKRHESLQLAILGFLDEAVAYIDQHPGLSVPLYLRRYVDWMRYQRHRLNNRLLTTANKCILHDKSARDELVLKLESTDIECYFFMHVGRNLIAILSGEVDPLDVMFRNGLADRHYEHRLANEHHAYPISRYLDLQSFKNPSLKILEVGAGTGGQTLCALQAICSQGVKRCEQYDYTDISPGFFAQAQQKFKDFLDIMRFRTCDISKDPVSQSFEPGTYDIVLASHVLHATDRLDISLQNIRKLLKPGGKLLLIETTDPDALQIPFAYGLLKGWWSPLDHEARSDFSPCLTLPQWHECLKKNGFSGIDIEIPGQGIPACQYSSIIVSSATAEHREVLDTVEDLIVIRDPTQTYQSEVAATIALDRRALMHTLDEAAHLHIRPSTMIIVLLELGTSLLSEISHTDYALLQRIMIEAKNVLWVTGPIVKGALIPQHSLIEGFGRTLASEDSTRKFVTYALSGLETVAQATTNILRLSSQTIIRPVEFMETNFSTSEGVLKIPRVSQYEHMNHIIHQYTRGRREEQWYLDNELGSARRAATLGFGASGCTNDVAYQENSEFQASTTADDEVIIQIQAFGLTPRDYLAASGQLSQSGLSTQCSGIIQQATAASGFKVGDRVCAIGTGMAGTFIRANSTAVAPIPSDLSFTQAAALPTPLWTAFYSLDHLARLVADEILLIHQASTSVGQMVVQLALERGGRVLATTDSETQKMFVCATLGLPESDVLLSNDPSLAPKLKGATNGQGLDVIIGSFDADARLNIARCLAPCGRMVDISWGQVRHSQRTGQMPHPNTSETVLDMAQLFDRKAHSARTIFQRAMKCFSTKPIQPPQSISVYKAGKEQEALQQYQETDVVGDPVVEFVRNIPITVNCSSKSRYKFPQDFSYVIAGGLGGLGRSFARWMASRGARYMILLSRSGPSTPTAQELVKDLENLGVRVATPKVDISDVNHLEEVLAQLSKSMPPIRGCIQATVALRDNLFENMSHEDWTTSINSKVTGSWNLHRVLPHDLDFFVLLSSLNGIFGNRGQANYAAGNTFKDALAHHRLAQKQKAVSIDLGLMVGEGMVAESEFLLTAMRRIGHLMEIAQEELVALLDYYCDPALPLLSADEAQVVVGIELPADVTAKGIDLHHSIRRPLFSHLFRMESRNAIEAGKDSSSPADKSAVVNRPAVLKALPSVAEATDQIVEWVAAKIAHVLGLSPSDIDSAKPVHTYGMDSLVAVDLKNWFDREIGASITVFDLMGNSPLRRLSEMAAEKSRYRA</sequence>
<dbReference type="GO" id="GO:0004312">
    <property type="term" value="F:fatty acid synthase activity"/>
    <property type="evidence" value="ECO:0007669"/>
    <property type="project" value="TreeGrafter"/>
</dbReference>
<dbReference type="InterPro" id="IPR014043">
    <property type="entry name" value="Acyl_transferase_dom"/>
</dbReference>
<dbReference type="RefSeq" id="XP_025386056.1">
    <property type="nucleotide sequence ID" value="XM_025536155.1"/>
</dbReference>
<evidence type="ECO:0000256" key="4">
    <source>
        <dbReference type="ARBA" id="ARBA00022857"/>
    </source>
</evidence>
<keyword evidence="4" id="KW-0521">NADP</keyword>
<dbReference type="SMART" id="SM00823">
    <property type="entry name" value="PKS_PP"/>
    <property type="match status" value="1"/>
</dbReference>
<dbReference type="InterPro" id="IPR020841">
    <property type="entry name" value="PKS_Beta-ketoAc_synthase_dom"/>
</dbReference>
<dbReference type="PANTHER" id="PTHR43775:SF29">
    <property type="entry name" value="ASPERFURANONE POLYKETIDE SYNTHASE AFOG-RELATED"/>
    <property type="match status" value="1"/>
</dbReference>
<dbReference type="Pfam" id="PF00109">
    <property type="entry name" value="ketoacyl-synt"/>
    <property type="match status" value="1"/>
</dbReference>
<evidence type="ECO:0000313" key="12">
    <source>
        <dbReference type="EMBL" id="PWY68376.1"/>
    </source>
</evidence>
<dbReference type="InterPro" id="IPR050091">
    <property type="entry name" value="PKS_NRPS_Biosynth_Enz"/>
</dbReference>
<dbReference type="Pfam" id="PF14765">
    <property type="entry name" value="PS-DH"/>
    <property type="match status" value="1"/>
</dbReference>
<dbReference type="SUPFAM" id="SSF53335">
    <property type="entry name" value="S-adenosyl-L-methionine-dependent methyltransferases"/>
    <property type="match status" value="1"/>
</dbReference>
<evidence type="ECO:0000256" key="2">
    <source>
        <dbReference type="ARBA" id="ARBA00022553"/>
    </source>
</evidence>
<evidence type="ECO:0000256" key="6">
    <source>
        <dbReference type="ARBA" id="ARBA00023268"/>
    </source>
</evidence>
<dbReference type="InterPro" id="IPR011032">
    <property type="entry name" value="GroES-like_sf"/>
</dbReference>
<evidence type="ECO:0000256" key="5">
    <source>
        <dbReference type="ARBA" id="ARBA00023002"/>
    </source>
</evidence>
<dbReference type="InterPro" id="IPR016039">
    <property type="entry name" value="Thiolase-like"/>
</dbReference>
<gene>
    <name evidence="12" type="ORF">BO83DRAFT_439258</name>
</gene>
<dbReference type="SUPFAM" id="SSF51735">
    <property type="entry name" value="NAD(P)-binding Rossmann-fold domains"/>
    <property type="match status" value="2"/>
</dbReference>
<dbReference type="Proteomes" id="UP000246171">
    <property type="component" value="Unassembled WGS sequence"/>
</dbReference>
<dbReference type="Pfam" id="PF21089">
    <property type="entry name" value="PKS_DH_N"/>
    <property type="match status" value="1"/>
</dbReference>
<dbReference type="Pfam" id="PF16197">
    <property type="entry name" value="KAsynt_C_assoc"/>
    <property type="match status" value="1"/>
</dbReference>
<dbReference type="GO" id="GO:0016491">
    <property type="term" value="F:oxidoreductase activity"/>
    <property type="evidence" value="ECO:0007669"/>
    <property type="project" value="UniProtKB-KW"/>
</dbReference>
<dbReference type="Gene3D" id="3.40.47.10">
    <property type="match status" value="1"/>
</dbReference>
<dbReference type="InterPro" id="IPR056501">
    <property type="entry name" value="NAD-bd_HRPKS_sdrA"/>
</dbReference>
<dbReference type="SMART" id="SM00825">
    <property type="entry name" value="PKS_KS"/>
    <property type="match status" value="1"/>
</dbReference>
<feature type="region of interest" description="C-terminal hotdog fold" evidence="8">
    <location>
        <begin position="1123"/>
        <end position="1279"/>
    </location>
</feature>
<dbReference type="GO" id="GO:0004315">
    <property type="term" value="F:3-oxoacyl-[acyl-carrier-protein] synthase activity"/>
    <property type="evidence" value="ECO:0007669"/>
    <property type="project" value="InterPro"/>
</dbReference>
<dbReference type="Gene3D" id="3.90.180.10">
    <property type="entry name" value="Medium-chain alcohol dehydrogenases, catalytic domain"/>
    <property type="match status" value="1"/>
</dbReference>
<dbReference type="InterPro" id="IPR049552">
    <property type="entry name" value="PKS_DH_N"/>
</dbReference>
<dbReference type="InterPro" id="IPR016036">
    <property type="entry name" value="Malonyl_transacylase_ACP-bd"/>
</dbReference>
<dbReference type="SMART" id="SM00829">
    <property type="entry name" value="PKS_ER"/>
    <property type="match status" value="1"/>
</dbReference>
<dbReference type="PROSITE" id="PS00606">
    <property type="entry name" value="KS3_1"/>
    <property type="match status" value="1"/>
</dbReference>
<dbReference type="Gene3D" id="3.40.50.720">
    <property type="entry name" value="NAD(P)-binding Rossmann-like Domain"/>
    <property type="match status" value="1"/>
</dbReference>
<feature type="domain" description="Carrier" evidence="9">
    <location>
        <begin position="2496"/>
        <end position="2573"/>
    </location>
</feature>
<evidence type="ECO:0000256" key="1">
    <source>
        <dbReference type="ARBA" id="ARBA00022450"/>
    </source>
</evidence>
<dbReference type="EMBL" id="MSFU01000020">
    <property type="protein sequence ID" value="PWY68376.1"/>
    <property type="molecule type" value="Genomic_DNA"/>
</dbReference>
<evidence type="ECO:0000256" key="3">
    <source>
        <dbReference type="ARBA" id="ARBA00022679"/>
    </source>
</evidence>
<feature type="active site" description="Proton acceptor; for dehydratase activity" evidence="8">
    <location>
        <position position="1000"/>
    </location>
</feature>
<dbReference type="SMART" id="SM00827">
    <property type="entry name" value="PKS_AT"/>
    <property type="match status" value="1"/>
</dbReference>
<dbReference type="SMART" id="SM00826">
    <property type="entry name" value="PKS_DH"/>
    <property type="match status" value="1"/>
</dbReference>
<name>A0A317V2X0_ASPEC</name>
<keyword evidence="6" id="KW-0511">Multifunctional enzyme</keyword>
<dbReference type="VEuPathDB" id="FungiDB:BO83DRAFT_439258"/>
<dbReference type="CDD" id="cd05195">
    <property type="entry name" value="enoyl_red"/>
    <property type="match status" value="1"/>
</dbReference>
<dbReference type="SMART" id="SM00822">
    <property type="entry name" value="PKS_KR"/>
    <property type="match status" value="1"/>
</dbReference>
<keyword evidence="2" id="KW-0597">Phosphoprotein</keyword>
<dbReference type="GO" id="GO:0006633">
    <property type="term" value="P:fatty acid biosynthetic process"/>
    <property type="evidence" value="ECO:0007669"/>
    <property type="project" value="InterPro"/>
</dbReference>
<dbReference type="Pfam" id="PF08242">
    <property type="entry name" value="Methyltransf_12"/>
    <property type="match status" value="1"/>
</dbReference>
<feature type="domain" description="Ketosynthase family 3 (KS3)" evidence="10">
    <location>
        <begin position="18"/>
        <end position="443"/>
    </location>
</feature>
<dbReference type="InterPro" id="IPR020806">
    <property type="entry name" value="PKS_PP-bd"/>
</dbReference>
<dbReference type="Pfam" id="PF02801">
    <property type="entry name" value="Ketoacyl-synt_C"/>
    <property type="match status" value="1"/>
</dbReference>
<dbReference type="CDD" id="cd02440">
    <property type="entry name" value="AdoMet_MTases"/>
    <property type="match status" value="1"/>
</dbReference>
<feature type="active site" description="Proton donor; for dehydratase activity" evidence="8">
    <location>
        <position position="1190"/>
    </location>
</feature>
<dbReference type="GO" id="GO:0044550">
    <property type="term" value="P:secondary metabolite biosynthetic process"/>
    <property type="evidence" value="ECO:0007669"/>
    <property type="project" value="TreeGrafter"/>
</dbReference>
<dbReference type="InterPro" id="IPR020807">
    <property type="entry name" value="PKS_DH"/>
</dbReference>